<comment type="subcellular location">
    <subcellularLocation>
        <location evidence="1">Cell membrane</location>
        <topology evidence="1">Multi-pass membrane protein</topology>
    </subcellularLocation>
</comment>
<keyword evidence="2" id="KW-1003">Cell membrane</keyword>
<dbReference type="Gene3D" id="3.40.50.300">
    <property type="entry name" value="P-loop containing nucleotide triphosphate hydrolases"/>
    <property type="match status" value="1"/>
</dbReference>
<keyword evidence="5" id="KW-0472">Membrane</keyword>
<dbReference type="CDD" id="cd01127">
    <property type="entry name" value="TrwB_TraG_TraD_VirD4"/>
    <property type="match status" value="1"/>
</dbReference>
<evidence type="ECO:0000256" key="1">
    <source>
        <dbReference type="ARBA" id="ARBA00004651"/>
    </source>
</evidence>
<dbReference type="EMBL" id="PPTX01000014">
    <property type="protein sequence ID" value="RDB78780.1"/>
    <property type="molecule type" value="Genomic_DNA"/>
</dbReference>
<dbReference type="InterPro" id="IPR027417">
    <property type="entry name" value="P-loop_NTPase"/>
</dbReference>
<evidence type="ECO:0000256" key="4">
    <source>
        <dbReference type="ARBA" id="ARBA00022989"/>
    </source>
</evidence>
<evidence type="ECO:0000259" key="6">
    <source>
        <dbReference type="Pfam" id="PF12696"/>
    </source>
</evidence>
<evidence type="ECO:0000313" key="7">
    <source>
        <dbReference type="EMBL" id="RDB78780.1"/>
    </source>
</evidence>
<dbReference type="PANTHER" id="PTHR37937">
    <property type="entry name" value="CONJUGATIVE TRANSFER: DNA TRANSPORT"/>
    <property type="match status" value="1"/>
</dbReference>
<evidence type="ECO:0000256" key="5">
    <source>
        <dbReference type="ARBA" id="ARBA00023136"/>
    </source>
</evidence>
<evidence type="ECO:0000256" key="2">
    <source>
        <dbReference type="ARBA" id="ARBA00022475"/>
    </source>
</evidence>
<reference evidence="7 8" key="1">
    <citation type="journal article" date="2018" name="Elife">
        <title>Discovery and characterization of a prevalent human gut bacterial enzyme sufficient for the inactivation of a family of plant toxins.</title>
        <authorList>
            <person name="Koppel N."/>
            <person name="Bisanz J.E."/>
            <person name="Pandelia M.E."/>
            <person name="Turnbaugh P.J."/>
            <person name="Balskus E.P."/>
        </authorList>
    </citation>
    <scope>NUCLEOTIDE SEQUENCE [LARGE SCALE GENOMIC DNA]</scope>
    <source>
        <strain evidence="7 8">MR1 #12</strain>
    </source>
</reference>
<comment type="caution">
    <text evidence="7">The sequence shown here is derived from an EMBL/GenBank/DDBJ whole genome shotgun (WGS) entry which is preliminary data.</text>
</comment>
<dbReference type="SUPFAM" id="SSF52540">
    <property type="entry name" value="P-loop containing nucleoside triphosphate hydrolases"/>
    <property type="match status" value="1"/>
</dbReference>
<dbReference type="PANTHER" id="PTHR37937:SF1">
    <property type="entry name" value="CONJUGATIVE TRANSFER: DNA TRANSPORT"/>
    <property type="match status" value="1"/>
</dbReference>
<dbReference type="GO" id="GO:0005886">
    <property type="term" value="C:plasma membrane"/>
    <property type="evidence" value="ECO:0007669"/>
    <property type="project" value="UniProtKB-SubCell"/>
</dbReference>
<feature type="domain" description="TraD/TraG TraM recognition site" evidence="6">
    <location>
        <begin position="190"/>
        <end position="310"/>
    </location>
</feature>
<evidence type="ECO:0000313" key="8">
    <source>
        <dbReference type="Proteomes" id="UP000253752"/>
    </source>
</evidence>
<accession>A0A369MSI5</accession>
<gene>
    <name evidence="7" type="ORF">C1872_09875</name>
</gene>
<dbReference type="InterPro" id="IPR032689">
    <property type="entry name" value="TraG-D_C"/>
</dbReference>
<name>A0A369MSI5_EGGLN</name>
<dbReference type="NCBIfam" id="NF045973">
    <property type="entry name" value="conju_CD1115"/>
    <property type="match status" value="1"/>
</dbReference>
<proteinExistence type="predicted"/>
<keyword evidence="4" id="KW-1133">Transmembrane helix</keyword>
<dbReference type="AlphaFoldDB" id="A0A369MSI5"/>
<dbReference type="InterPro" id="IPR051539">
    <property type="entry name" value="T4SS-coupling_protein"/>
</dbReference>
<keyword evidence="3" id="KW-0812">Transmembrane</keyword>
<dbReference type="Pfam" id="PF12696">
    <property type="entry name" value="TraG-D_C"/>
    <property type="match status" value="1"/>
</dbReference>
<evidence type="ECO:0000256" key="3">
    <source>
        <dbReference type="ARBA" id="ARBA00022692"/>
    </source>
</evidence>
<sequence>MSYLVFHCPEEDRNLNGLVTLLSLAQASEEDESFVSPYELLMREIADGTMLVEREAPAAPARRGRRDFKGRAARSFEWVSVAEPKAPEDDIALLSWTLLKAAAGKTLKSVIISANSRLQSMMVPEMRELTMRDEVGLDRFGEAGRKRVLFAETDDTTDAFSFLMSMMVWQTIHVCTAKADREHGGELPRPLHLMCDEFYNLGRLSQMDHVITTVRSRNISMSIMLQSVAQLEARYGEQEAQIIVDNCDVVLYLGGKSTQTNRMVSEMVGKETVDSETWNVTRGASGSTTRNRGRLERDLIQASEAGRLPRGKAIVLFSGSDPVIDDKYAADRHPRWGEVAHGGDSK</sequence>
<protein>
    <recommendedName>
        <fullName evidence="6">TraD/TraG TraM recognition site domain-containing protein</fullName>
    </recommendedName>
</protein>
<organism evidence="7 8">
    <name type="scientific">Eggerthella lenta</name>
    <name type="common">Eubacterium lentum</name>
    <dbReference type="NCBI Taxonomy" id="84112"/>
    <lineage>
        <taxon>Bacteria</taxon>
        <taxon>Bacillati</taxon>
        <taxon>Actinomycetota</taxon>
        <taxon>Coriobacteriia</taxon>
        <taxon>Eggerthellales</taxon>
        <taxon>Eggerthellaceae</taxon>
        <taxon>Eggerthella</taxon>
    </lineage>
</organism>
<dbReference type="Proteomes" id="UP000253752">
    <property type="component" value="Unassembled WGS sequence"/>
</dbReference>